<dbReference type="Gene3D" id="2.60.450.10">
    <property type="entry name" value="Lipopolysaccharide (LPS) transport protein A like domain"/>
    <property type="match status" value="1"/>
</dbReference>
<dbReference type="PANTHER" id="PTHR30189:SF1">
    <property type="entry name" value="LPS-ASSEMBLY PROTEIN LPTD"/>
    <property type="match status" value="1"/>
</dbReference>
<keyword evidence="1" id="KW-0732">Signal</keyword>
<sequence>MRYKIFYILLLQFITIAPFLASAQEVISPATLPQDTLTVSPDSVALAAPQGDIQTTIKYSASDSIVLEANNKIAHLYGNAKIEYGTVSLEAAYIEINYDTHVLSATPATDSTGKEIGVPVFKDGGETFAAKKIAYNIKSKKGLISEVVTQQGEGYIHGEIVKRNEKNEFSVFHAQYTTCNLEHPHFYINASKIKAIPNEKVLSGPFNLVIGDIPTPLGFAFGLFPTPKQNRSSGILVPTFGESRARGFFLSNGGYYLALNDYIGTSITGDIYSLGGYKVNMNNSYFKRYAYNGNLSIAYDYFKNDEADIEQSRAAAAGGRLALPPTTRSIWINWSHSPVQKPGRGRFSANVSAGSSLFNRVNMTSSSNYLTPTFTSSISYQKTIPNSPFSYGITLRQSQRNGGATTDLTKRSPTVMSFVLPDVNFAMTQMSIFEMLTNKVPTGEWYEKFTFGYNVNFQNNVVNEYGTRPATLQVLPVNSSRASAEVFGGGVDSTRAFPLNFNNLGALWRNGQRQANHNFSIGLGNYKVARHFNLTPSVNYSEIWTDERFSYTYDEATRTVRVDTANFGRVYQYGAGASLSTNIYGTVQVKGKRVEAIRHVMRPAVAYAFSPNYGSSSFDYYREVQIGVTDTITNRPVYGRARRFTNVPTGGLQSGLSFNVQNNVEMKVRSKSDSTSNAFEKISLIDNLGASTFYNFAADSFKLSNINLNLNTRLFKIINFTLTSTLDPYLYNTEGRRINKYVMPRFSNASMSLGASLNPASQGASETAPPTNLPALEDGIGMRQNLPSYVDFKIPWTLSMDFTLYYARSLNPNVASTLTKNFGFNGSVNLTDKWKVAYNAYYDFTNNNIANASLNIHRDLHCWDMSISWIPFGFMRGYNLTINARSSLLRDLRLTRNRSGWNR</sequence>
<dbReference type="EMBL" id="VRTY01000125">
    <property type="protein sequence ID" value="TXK26695.1"/>
    <property type="molecule type" value="Genomic_DNA"/>
</dbReference>
<organism evidence="3 4">
    <name type="scientific">Pontibacter qinzhouensis</name>
    <dbReference type="NCBI Taxonomy" id="2603253"/>
    <lineage>
        <taxon>Bacteria</taxon>
        <taxon>Pseudomonadati</taxon>
        <taxon>Bacteroidota</taxon>
        <taxon>Cytophagia</taxon>
        <taxon>Cytophagales</taxon>
        <taxon>Hymenobacteraceae</taxon>
        <taxon>Pontibacter</taxon>
    </lineage>
</organism>
<protein>
    <submittedName>
        <fullName evidence="3">LPS-assembly protein LptD</fullName>
    </submittedName>
</protein>
<evidence type="ECO:0000259" key="2">
    <source>
        <dbReference type="Pfam" id="PF19838"/>
    </source>
</evidence>
<evidence type="ECO:0000256" key="1">
    <source>
        <dbReference type="SAM" id="SignalP"/>
    </source>
</evidence>
<dbReference type="AlphaFoldDB" id="A0A5C8J022"/>
<comment type="caution">
    <text evidence="3">The sequence shown here is derived from an EMBL/GenBank/DDBJ whole genome shotgun (WGS) entry which is preliminary data.</text>
</comment>
<reference evidence="3 4" key="1">
    <citation type="submission" date="2019-08" db="EMBL/GenBank/DDBJ databases">
        <authorList>
            <person name="Shi S."/>
        </authorList>
    </citation>
    <scope>NUCLEOTIDE SEQUENCE [LARGE SCALE GENOMIC DNA]</scope>
    <source>
        <strain evidence="3 4">GY10130</strain>
    </source>
</reference>
<dbReference type="GO" id="GO:0009279">
    <property type="term" value="C:cell outer membrane"/>
    <property type="evidence" value="ECO:0007669"/>
    <property type="project" value="TreeGrafter"/>
</dbReference>
<evidence type="ECO:0000313" key="4">
    <source>
        <dbReference type="Proteomes" id="UP000321926"/>
    </source>
</evidence>
<name>A0A5C8J022_9BACT</name>
<dbReference type="InterPro" id="IPR050218">
    <property type="entry name" value="LptD"/>
</dbReference>
<dbReference type="PANTHER" id="PTHR30189">
    <property type="entry name" value="LPS-ASSEMBLY PROTEIN"/>
    <property type="match status" value="1"/>
</dbReference>
<dbReference type="InterPro" id="IPR045659">
    <property type="entry name" value="LptD_2"/>
</dbReference>
<dbReference type="GO" id="GO:1990351">
    <property type="term" value="C:transporter complex"/>
    <property type="evidence" value="ECO:0007669"/>
    <property type="project" value="TreeGrafter"/>
</dbReference>
<keyword evidence="4" id="KW-1185">Reference proteome</keyword>
<evidence type="ECO:0000313" key="3">
    <source>
        <dbReference type="EMBL" id="TXK26695.1"/>
    </source>
</evidence>
<feature type="chain" id="PRO_5022687939" evidence="1">
    <location>
        <begin position="24"/>
        <end position="903"/>
    </location>
</feature>
<accession>A0A5C8J022</accession>
<dbReference type="Pfam" id="PF19838">
    <property type="entry name" value="LptD_2"/>
    <property type="match status" value="1"/>
</dbReference>
<dbReference type="Proteomes" id="UP000321926">
    <property type="component" value="Unassembled WGS sequence"/>
</dbReference>
<feature type="domain" description="LPS-assembly protein LptD central" evidence="2">
    <location>
        <begin position="201"/>
        <end position="729"/>
    </location>
</feature>
<feature type="signal peptide" evidence="1">
    <location>
        <begin position="1"/>
        <end position="23"/>
    </location>
</feature>
<proteinExistence type="predicted"/>
<gene>
    <name evidence="3" type="ORF">FVR03_21615</name>
</gene>